<evidence type="ECO:0000256" key="1">
    <source>
        <dbReference type="ARBA" id="ARBA00022723"/>
    </source>
</evidence>
<gene>
    <name evidence="7" type="primary">LOC127751607</name>
</gene>
<dbReference type="InterPro" id="IPR050863">
    <property type="entry name" value="CenT-Element_Derived"/>
</dbReference>
<dbReference type="Gene3D" id="3.30.420.10">
    <property type="entry name" value="Ribonuclease H-like superfamily/Ribonuclease H"/>
    <property type="match status" value="1"/>
</dbReference>
<sequence>MSVDDTKLYCTCRSRYDGEKFMLSCDLCLNWFHGVCTNISEDEVPNTWFCDNCTALNNMRKLLLKDMQELLVQKDQTQLQKIDQVFALFCLYWKAFPARTLAAGEEKGASGFKANKERVTVLCCANATGSHQLPLLMIGKPQVPRCWRGRNGDLSTLPVIYTNQSKAWMDAFIFLDWFGSVFVPHVQARQARDGITGQVRLLVDNASCHPPGVLDDIADGFKVIFLPPNCTSLLQPMDQGAIEVMKRAYRRHLLRRLLCVENFTPTTVKDFQKALTLDDCATLVAQAWASVGHTTLARVWRKLLGKDHDVEPGVPDTPPPSPADSFLEDLRRVNAGATGADVHEWVTMDKDEFGHKVLSDDDIVNAIRDEWESEDEEEVVGQDHGEDVAAEVVEEVVMTEPCPSREDAENSMKVALEWFKHKNPENTSQIRELLSSELNSLRNT</sequence>
<protein>
    <submittedName>
        <fullName evidence="7">Jerky protein homolog-like</fullName>
    </submittedName>
</protein>
<dbReference type="OrthoDB" id="125347at2759"/>
<dbReference type="PANTHER" id="PTHR19303">
    <property type="entry name" value="TRANSPOSON"/>
    <property type="match status" value="1"/>
</dbReference>
<dbReference type="GO" id="GO:0008270">
    <property type="term" value="F:zinc ion binding"/>
    <property type="evidence" value="ECO:0007669"/>
    <property type="project" value="UniProtKB-KW"/>
</dbReference>
<dbReference type="InterPro" id="IPR001965">
    <property type="entry name" value="Znf_PHD"/>
</dbReference>
<dbReference type="InterPro" id="IPR011011">
    <property type="entry name" value="Znf_FYVE_PHD"/>
</dbReference>
<dbReference type="RefSeq" id="XP_052131351.1">
    <property type="nucleotide sequence ID" value="XM_052275391.1"/>
</dbReference>
<dbReference type="InterPro" id="IPR004875">
    <property type="entry name" value="DDE_SF_endonuclease_dom"/>
</dbReference>
<dbReference type="InterPro" id="IPR019786">
    <property type="entry name" value="Zinc_finger_PHD-type_CS"/>
</dbReference>
<dbReference type="InterPro" id="IPR013083">
    <property type="entry name" value="Znf_RING/FYVE/PHD"/>
</dbReference>
<keyword evidence="2 4" id="KW-0863">Zinc-finger</keyword>
<dbReference type="SUPFAM" id="SSF57903">
    <property type="entry name" value="FYVE/PHD zinc finger"/>
    <property type="match status" value="1"/>
</dbReference>
<dbReference type="Proteomes" id="UP000504606">
    <property type="component" value="Unplaced"/>
</dbReference>
<evidence type="ECO:0000259" key="5">
    <source>
        <dbReference type="PROSITE" id="PS50016"/>
    </source>
</evidence>
<evidence type="ECO:0000256" key="4">
    <source>
        <dbReference type="PROSITE-ProRule" id="PRU00146"/>
    </source>
</evidence>
<dbReference type="GO" id="GO:0005634">
    <property type="term" value="C:nucleus"/>
    <property type="evidence" value="ECO:0007669"/>
    <property type="project" value="TreeGrafter"/>
</dbReference>
<dbReference type="PROSITE" id="PS01359">
    <property type="entry name" value="ZF_PHD_1"/>
    <property type="match status" value="1"/>
</dbReference>
<accession>A0A9C6XUR3</accession>
<keyword evidence="6" id="KW-1185">Reference proteome</keyword>
<dbReference type="Pfam" id="PF00628">
    <property type="entry name" value="PHD"/>
    <property type="match status" value="1"/>
</dbReference>
<organism evidence="6 7">
    <name type="scientific">Frankliniella occidentalis</name>
    <name type="common">Western flower thrips</name>
    <name type="synonym">Euthrips occidentalis</name>
    <dbReference type="NCBI Taxonomy" id="133901"/>
    <lineage>
        <taxon>Eukaryota</taxon>
        <taxon>Metazoa</taxon>
        <taxon>Ecdysozoa</taxon>
        <taxon>Arthropoda</taxon>
        <taxon>Hexapoda</taxon>
        <taxon>Insecta</taxon>
        <taxon>Pterygota</taxon>
        <taxon>Neoptera</taxon>
        <taxon>Paraneoptera</taxon>
        <taxon>Thysanoptera</taxon>
        <taxon>Terebrantia</taxon>
        <taxon>Thripoidea</taxon>
        <taxon>Thripidae</taxon>
        <taxon>Frankliniella</taxon>
    </lineage>
</organism>
<dbReference type="Pfam" id="PF03184">
    <property type="entry name" value="DDE_1"/>
    <property type="match status" value="1"/>
</dbReference>
<dbReference type="KEGG" id="foc:127751607"/>
<reference evidence="7" key="1">
    <citation type="submission" date="2025-08" db="UniProtKB">
        <authorList>
            <consortium name="RefSeq"/>
        </authorList>
    </citation>
    <scope>IDENTIFICATION</scope>
    <source>
        <tissue evidence="7">Whole organism</tissue>
    </source>
</reference>
<evidence type="ECO:0000256" key="2">
    <source>
        <dbReference type="ARBA" id="ARBA00022771"/>
    </source>
</evidence>
<keyword evidence="1" id="KW-0479">Metal-binding</keyword>
<keyword evidence="3" id="KW-0862">Zinc</keyword>
<dbReference type="SMART" id="SM00249">
    <property type="entry name" value="PHD"/>
    <property type="match status" value="1"/>
</dbReference>
<dbReference type="InterPro" id="IPR019787">
    <property type="entry name" value="Znf_PHD-finger"/>
</dbReference>
<evidence type="ECO:0000313" key="6">
    <source>
        <dbReference type="Proteomes" id="UP000504606"/>
    </source>
</evidence>
<evidence type="ECO:0000313" key="7">
    <source>
        <dbReference type="RefSeq" id="XP_052131351.1"/>
    </source>
</evidence>
<dbReference type="GeneID" id="127751607"/>
<name>A0A9C6XUR3_FRAOC</name>
<dbReference type="Gene3D" id="3.30.40.10">
    <property type="entry name" value="Zinc/RING finger domain, C3HC4 (zinc finger)"/>
    <property type="match status" value="1"/>
</dbReference>
<feature type="domain" description="PHD-type" evidence="5">
    <location>
        <begin position="7"/>
        <end position="56"/>
    </location>
</feature>
<dbReference type="GO" id="GO:0003677">
    <property type="term" value="F:DNA binding"/>
    <property type="evidence" value="ECO:0007669"/>
    <property type="project" value="TreeGrafter"/>
</dbReference>
<dbReference type="PANTHER" id="PTHR19303:SF73">
    <property type="entry name" value="PROTEIN PDC2"/>
    <property type="match status" value="1"/>
</dbReference>
<dbReference type="AlphaFoldDB" id="A0A9C6XUR3"/>
<evidence type="ECO:0000256" key="3">
    <source>
        <dbReference type="ARBA" id="ARBA00022833"/>
    </source>
</evidence>
<dbReference type="PROSITE" id="PS50016">
    <property type="entry name" value="ZF_PHD_2"/>
    <property type="match status" value="1"/>
</dbReference>
<proteinExistence type="predicted"/>
<dbReference type="InterPro" id="IPR036397">
    <property type="entry name" value="RNaseH_sf"/>
</dbReference>